<dbReference type="EMBL" id="DSVI01000025">
    <property type="protein sequence ID" value="HGT49066.1"/>
    <property type="molecule type" value="Genomic_DNA"/>
</dbReference>
<evidence type="ECO:0000313" key="2">
    <source>
        <dbReference type="EMBL" id="HGT49066.1"/>
    </source>
</evidence>
<evidence type="ECO:0000259" key="1">
    <source>
        <dbReference type="Pfam" id="PF11845"/>
    </source>
</evidence>
<dbReference type="PROSITE" id="PS51257">
    <property type="entry name" value="PROKAR_LIPOPROTEIN"/>
    <property type="match status" value="1"/>
</dbReference>
<name>A0A832G890_9BACT</name>
<protein>
    <submittedName>
        <fullName evidence="2">DUF3365 domain-containing protein</fullName>
    </submittedName>
</protein>
<comment type="caution">
    <text evidence="2">The sequence shown here is derived from an EMBL/GenBank/DDBJ whole genome shotgun (WGS) entry which is preliminary data.</text>
</comment>
<proteinExistence type="predicted"/>
<dbReference type="InterPro" id="IPR021796">
    <property type="entry name" value="Tll0287-like_dom"/>
</dbReference>
<gene>
    <name evidence="2" type="ORF">ENS56_13600</name>
</gene>
<feature type="domain" description="Tll0287-like" evidence="1">
    <location>
        <begin position="36"/>
        <end position="198"/>
    </location>
</feature>
<sequence length="201" mass="22918">MKQKGEMFMKKLLFSVLCLFILFISCTQTPKPEITEQLKSTLRSDAKTFMESLKSVLIKEIQTHGIVSAVSVCSDTAQLLTNNYGISKGIYIKRVSFKNRNPMNVPDEFESKVLKMFEEMHSKNQIKPETEYVELMEENGISKVRYVKPILVQPECLNCHGTEEQISPQVKDVINKIYPDDKAKGYQMGDLRGAVSIQKTL</sequence>
<dbReference type="Gene3D" id="3.30.450.290">
    <property type="match status" value="1"/>
</dbReference>
<dbReference type="AlphaFoldDB" id="A0A832G890"/>
<reference evidence="2" key="1">
    <citation type="journal article" date="2020" name="mSystems">
        <title>Genome- and Community-Level Interaction Insights into Carbon Utilization and Element Cycling Functions of Hydrothermarchaeota in Hydrothermal Sediment.</title>
        <authorList>
            <person name="Zhou Z."/>
            <person name="Liu Y."/>
            <person name="Xu W."/>
            <person name="Pan J."/>
            <person name="Luo Z.H."/>
            <person name="Li M."/>
        </authorList>
    </citation>
    <scope>NUCLEOTIDE SEQUENCE [LARGE SCALE GENOMIC DNA]</scope>
    <source>
        <strain evidence="2">SpSt-500</strain>
    </source>
</reference>
<organism evidence="2">
    <name type="scientific">Ignavibacterium album</name>
    <dbReference type="NCBI Taxonomy" id="591197"/>
    <lineage>
        <taxon>Bacteria</taxon>
        <taxon>Pseudomonadati</taxon>
        <taxon>Ignavibacteriota</taxon>
        <taxon>Ignavibacteria</taxon>
        <taxon>Ignavibacteriales</taxon>
        <taxon>Ignavibacteriaceae</taxon>
        <taxon>Ignavibacterium</taxon>
    </lineage>
</organism>
<dbReference type="Pfam" id="PF11845">
    <property type="entry name" value="Tll0287-like"/>
    <property type="match status" value="1"/>
</dbReference>
<accession>A0A832G890</accession>